<name>A0ABV7HNZ6_9GAMM</name>
<gene>
    <name evidence="3" type="ORF">ACFOEB_03865</name>
</gene>
<reference evidence="4" key="1">
    <citation type="journal article" date="2019" name="Int. J. Syst. Evol. Microbiol.">
        <title>The Global Catalogue of Microorganisms (GCM) 10K type strain sequencing project: providing services to taxonomists for standard genome sequencing and annotation.</title>
        <authorList>
            <consortium name="The Broad Institute Genomics Platform"/>
            <consortium name="The Broad Institute Genome Sequencing Center for Infectious Disease"/>
            <person name="Wu L."/>
            <person name="Ma J."/>
        </authorList>
    </citation>
    <scope>NUCLEOTIDE SEQUENCE [LARGE SCALE GENOMIC DNA]</scope>
    <source>
        <strain evidence="4">KCTC 52141</strain>
    </source>
</reference>
<dbReference type="EMBL" id="JBHRTL010000004">
    <property type="protein sequence ID" value="MFC3154328.1"/>
    <property type="molecule type" value="Genomic_DNA"/>
</dbReference>
<feature type="compositionally biased region" description="Basic and acidic residues" evidence="1">
    <location>
        <begin position="306"/>
        <end position="317"/>
    </location>
</feature>
<proteinExistence type="predicted"/>
<feature type="signal peptide" evidence="2">
    <location>
        <begin position="1"/>
        <end position="19"/>
    </location>
</feature>
<protein>
    <submittedName>
        <fullName evidence="3">Diguanylate cyclase</fullName>
    </submittedName>
</protein>
<feature type="compositionally biased region" description="Polar residues" evidence="1">
    <location>
        <begin position="287"/>
        <end position="303"/>
    </location>
</feature>
<evidence type="ECO:0000313" key="3">
    <source>
        <dbReference type="EMBL" id="MFC3154328.1"/>
    </source>
</evidence>
<organism evidence="3 4">
    <name type="scientific">Gilvimarinus japonicus</name>
    <dbReference type="NCBI Taxonomy" id="1796469"/>
    <lineage>
        <taxon>Bacteria</taxon>
        <taxon>Pseudomonadati</taxon>
        <taxon>Pseudomonadota</taxon>
        <taxon>Gammaproteobacteria</taxon>
        <taxon>Cellvibrionales</taxon>
        <taxon>Cellvibrionaceae</taxon>
        <taxon>Gilvimarinus</taxon>
    </lineage>
</organism>
<dbReference type="RefSeq" id="WP_382414526.1">
    <property type="nucleotide sequence ID" value="NZ_AP031500.1"/>
</dbReference>
<evidence type="ECO:0000256" key="1">
    <source>
        <dbReference type="SAM" id="MobiDB-lite"/>
    </source>
</evidence>
<keyword evidence="4" id="KW-1185">Reference proteome</keyword>
<feature type="region of interest" description="Disordered" evidence="1">
    <location>
        <begin position="287"/>
        <end position="317"/>
    </location>
</feature>
<dbReference type="Proteomes" id="UP001595548">
    <property type="component" value="Unassembled WGS sequence"/>
</dbReference>
<comment type="caution">
    <text evidence="3">The sequence shown here is derived from an EMBL/GenBank/DDBJ whole genome shotgun (WGS) entry which is preliminary data.</text>
</comment>
<evidence type="ECO:0000313" key="4">
    <source>
        <dbReference type="Proteomes" id="UP001595548"/>
    </source>
</evidence>
<sequence>MRKRLTLLLALCLTLPALAQVNIALVSRDDSNAKHAIAVIELALDKAGLDYQLDISSGTLTAARQIQDALDGTIDIMWAATTKQTEQQLIPIRVPLYKGLLGYRVFIIHKDNRHLFADITDYSQLKSLVFGQGRGWPDTDIMRHNGLTVETGTYEGLFLMADGQRFDAFPRGIHEPWSEVASRSELELAIDDNLMFVYRMPFYLFVSPRRPELAEALNTGLTIALEDGSFNSLIMNDPTVQTVMARGNIAKRRAFALENPNLPAATPVDNPTLWFDPAELAASAVADNTEQPEQDLLTQSQDDSATDNHEPQPSDAP</sequence>
<feature type="chain" id="PRO_5045140843" evidence="2">
    <location>
        <begin position="20"/>
        <end position="317"/>
    </location>
</feature>
<evidence type="ECO:0000256" key="2">
    <source>
        <dbReference type="SAM" id="SignalP"/>
    </source>
</evidence>
<accession>A0ABV7HNZ6</accession>
<keyword evidence="2" id="KW-0732">Signal</keyword>
<dbReference type="SUPFAM" id="SSF53850">
    <property type="entry name" value="Periplasmic binding protein-like II"/>
    <property type="match status" value="1"/>
</dbReference>